<name>A0AAD2HK68_9AGAR</name>
<evidence type="ECO:0000256" key="1">
    <source>
        <dbReference type="SAM" id="MobiDB-lite"/>
    </source>
</evidence>
<proteinExistence type="predicted"/>
<gene>
    <name evidence="2" type="ORF">MYCIT1_LOCUS24565</name>
</gene>
<keyword evidence="3" id="KW-1185">Reference proteome</keyword>
<comment type="caution">
    <text evidence="2">The sequence shown here is derived from an EMBL/GenBank/DDBJ whole genome shotgun (WGS) entry which is preliminary data.</text>
</comment>
<feature type="region of interest" description="Disordered" evidence="1">
    <location>
        <begin position="62"/>
        <end position="90"/>
    </location>
</feature>
<dbReference type="EMBL" id="CAVNYO010000406">
    <property type="protein sequence ID" value="CAK5276378.1"/>
    <property type="molecule type" value="Genomic_DNA"/>
</dbReference>
<protein>
    <recommendedName>
        <fullName evidence="4">S-adenosylmethionine-dependent methyltransferase</fullName>
    </recommendedName>
</protein>
<organism evidence="2 3">
    <name type="scientific">Mycena citricolor</name>
    <dbReference type="NCBI Taxonomy" id="2018698"/>
    <lineage>
        <taxon>Eukaryota</taxon>
        <taxon>Fungi</taxon>
        <taxon>Dikarya</taxon>
        <taxon>Basidiomycota</taxon>
        <taxon>Agaricomycotina</taxon>
        <taxon>Agaricomycetes</taxon>
        <taxon>Agaricomycetidae</taxon>
        <taxon>Agaricales</taxon>
        <taxon>Marasmiineae</taxon>
        <taxon>Mycenaceae</taxon>
        <taxon>Mycena</taxon>
    </lineage>
</organism>
<dbReference type="PANTHER" id="PTHR14614:SF147">
    <property type="entry name" value="S-ADENOSYLMETHIONINE-DEPENDENT METHYLTRANSFERASE OF THE SEVEN BETA-STRAND FAMILY"/>
    <property type="match status" value="1"/>
</dbReference>
<dbReference type="Proteomes" id="UP001295794">
    <property type="component" value="Unassembled WGS sequence"/>
</dbReference>
<feature type="compositionally biased region" description="Acidic residues" evidence="1">
    <location>
        <begin position="81"/>
        <end position="90"/>
    </location>
</feature>
<sequence length="422" mass="45696">MLISSATIDPPSQKLPPPRSLGSLPPEVLHEYVEYLRTLYMPSVRGSKILRRTLEVSDGRTGVEIQRAEGNGRKNVSGNDDRDEVEDEGDPYTALRTDAFERTHALRWLSYLTTRFPDTPAAASLLANLAGPGGSGPMTRVLPLYRHASAGGWKRMALTVTVRDMPLSDGLESAGVQTWGGACVLADLMSRDPAIFRLGGRSESGNDAEPLRVLELGSGTGLVGIAYTKLAEAESAGRPKTRVVCTDLYPAVLENLAWNVTQNFSPSTFELGCATSTSICVHPLDWAAFTSPTTPSSPQSAPSLCPLTTHLSPGFDVILGADIAYEPPHAAWIYAAVRAMLRRSPDALFHLVMPLRPTHAVECEDVERTFGMRTSRTGDGEQLVVRRKERVVCAVGDGGQQQVVYAYYQIGWGFRAGVSHDS</sequence>
<evidence type="ECO:0000313" key="2">
    <source>
        <dbReference type="EMBL" id="CAK5276378.1"/>
    </source>
</evidence>
<feature type="region of interest" description="Disordered" evidence="1">
    <location>
        <begin position="1"/>
        <end position="24"/>
    </location>
</feature>
<dbReference type="InterPro" id="IPR029063">
    <property type="entry name" value="SAM-dependent_MTases_sf"/>
</dbReference>
<dbReference type="AlphaFoldDB" id="A0AAD2HK68"/>
<dbReference type="SUPFAM" id="SSF53335">
    <property type="entry name" value="S-adenosyl-L-methionine-dependent methyltransferases"/>
    <property type="match status" value="1"/>
</dbReference>
<dbReference type="InterPro" id="IPR019410">
    <property type="entry name" value="Methyltransf_16"/>
</dbReference>
<dbReference type="PANTHER" id="PTHR14614">
    <property type="entry name" value="HEPATOCELLULAR CARCINOMA-ASSOCIATED ANTIGEN"/>
    <property type="match status" value="1"/>
</dbReference>
<dbReference type="GO" id="GO:0008757">
    <property type="term" value="F:S-adenosylmethionine-dependent methyltransferase activity"/>
    <property type="evidence" value="ECO:0007669"/>
    <property type="project" value="UniProtKB-ARBA"/>
</dbReference>
<reference evidence="2" key="1">
    <citation type="submission" date="2023-11" db="EMBL/GenBank/DDBJ databases">
        <authorList>
            <person name="De Vega J J."/>
            <person name="De Vega J J."/>
        </authorList>
    </citation>
    <scope>NUCLEOTIDE SEQUENCE</scope>
</reference>
<dbReference type="Gene3D" id="3.40.50.150">
    <property type="entry name" value="Vaccinia Virus protein VP39"/>
    <property type="match status" value="1"/>
</dbReference>
<dbReference type="Pfam" id="PF10294">
    <property type="entry name" value="Methyltransf_16"/>
    <property type="match status" value="1"/>
</dbReference>
<evidence type="ECO:0000313" key="3">
    <source>
        <dbReference type="Proteomes" id="UP001295794"/>
    </source>
</evidence>
<evidence type="ECO:0008006" key="4">
    <source>
        <dbReference type="Google" id="ProtNLM"/>
    </source>
</evidence>
<accession>A0AAD2HK68</accession>